<reference evidence="6 7" key="1">
    <citation type="submission" date="2016-04" db="EMBL/GenBank/DDBJ databases">
        <title>Genome analyses suggest a sexual origin of heterokaryosis in a supposedly ancient asexual fungus.</title>
        <authorList>
            <person name="Ropars J."/>
            <person name="Sedzielewska K."/>
            <person name="Noel J."/>
            <person name="Charron P."/>
            <person name="Farinelli L."/>
            <person name="Marton T."/>
            <person name="Kruger M."/>
            <person name="Pelin A."/>
            <person name="Brachmann A."/>
            <person name="Corradi N."/>
        </authorList>
    </citation>
    <scope>NUCLEOTIDE SEQUENCE [LARGE SCALE GENOMIC DNA]</scope>
    <source>
        <strain evidence="6 7">C2</strain>
    </source>
</reference>
<evidence type="ECO:0000256" key="5">
    <source>
        <dbReference type="SAM" id="Phobius"/>
    </source>
</evidence>
<protein>
    <recommendedName>
        <fullName evidence="8">G-protein coupled receptors family 1 profile domain-containing protein</fullName>
    </recommendedName>
</protein>
<accession>A0A2N1MLX4</accession>
<dbReference type="GO" id="GO:0007189">
    <property type="term" value="P:adenylate cyclase-activating G protein-coupled receptor signaling pathway"/>
    <property type="evidence" value="ECO:0007669"/>
    <property type="project" value="TreeGrafter"/>
</dbReference>
<dbReference type="VEuPathDB" id="FungiDB:FUN_001131"/>
<evidence type="ECO:0000256" key="1">
    <source>
        <dbReference type="ARBA" id="ARBA00004141"/>
    </source>
</evidence>
<keyword evidence="2 5" id="KW-0812">Transmembrane</keyword>
<feature type="transmembrane region" description="Helical" evidence="5">
    <location>
        <begin position="238"/>
        <end position="262"/>
    </location>
</feature>
<evidence type="ECO:0008006" key="8">
    <source>
        <dbReference type="Google" id="ProtNLM"/>
    </source>
</evidence>
<feature type="transmembrane region" description="Helical" evidence="5">
    <location>
        <begin position="12"/>
        <end position="31"/>
    </location>
</feature>
<feature type="transmembrane region" description="Helical" evidence="5">
    <location>
        <begin position="289"/>
        <end position="309"/>
    </location>
</feature>
<dbReference type="PANTHER" id="PTHR23112:SF0">
    <property type="entry name" value="TRANSMEMBRANE PROTEIN 116"/>
    <property type="match status" value="1"/>
</dbReference>
<dbReference type="Gene3D" id="1.20.1070.10">
    <property type="entry name" value="Rhodopsin 7-helix transmembrane proteins"/>
    <property type="match status" value="1"/>
</dbReference>
<evidence type="ECO:0000313" key="7">
    <source>
        <dbReference type="Proteomes" id="UP000233469"/>
    </source>
</evidence>
<feature type="transmembrane region" description="Helical" evidence="5">
    <location>
        <begin position="163"/>
        <end position="187"/>
    </location>
</feature>
<proteinExistence type="predicted"/>
<dbReference type="AlphaFoldDB" id="A0A2N1MLX4"/>
<feature type="transmembrane region" description="Helical" evidence="5">
    <location>
        <begin position="126"/>
        <end position="143"/>
    </location>
</feature>
<evidence type="ECO:0000256" key="4">
    <source>
        <dbReference type="ARBA" id="ARBA00023136"/>
    </source>
</evidence>
<name>A0A2N1MLX4_9GLOM</name>
<gene>
    <name evidence="6" type="ORF">RhiirC2_790095</name>
</gene>
<dbReference type="EMBL" id="LLXL01001860">
    <property type="protein sequence ID" value="PKK62629.1"/>
    <property type="molecule type" value="Genomic_DNA"/>
</dbReference>
<feature type="transmembrane region" description="Helical" evidence="5">
    <location>
        <begin position="81"/>
        <end position="106"/>
    </location>
</feature>
<reference evidence="6 7" key="2">
    <citation type="submission" date="2017-10" db="EMBL/GenBank/DDBJ databases">
        <title>Extensive intraspecific genome diversity in a model arbuscular mycorrhizal fungus.</title>
        <authorList>
            <person name="Chen E.C.H."/>
            <person name="Morin E."/>
            <person name="Baudet D."/>
            <person name="Noel J."/>
            <person name="Ndikumana S."/>
            <person name="Charron P."/>
            <person name="St-Onge C."/>
            <person name="Giorgi J."/>
            <person name="Grigoriev I.V."/>
            <person name="Roux C."/>
            <person name="Martin F.M."/>
            <person name="Corradi N."/>
        </authorList>
    </citation>
    <scope>NUCLEOTIDE SEQUENCE [LARGE SCALE GENOMIC DNA]</scope>
    <source>
        <strain evidence="6 7">C2</strain>
    </source>
</reference>
<dbReference type="PANTHER" id="PTHR23112">
    <property type="entry name" value="G PROTEIN-COUPLED RECEPTOR 157-RELATED"/>
    <property type="match status" value="1"/>
</dbReference>
<feature type="transmembrane region" description="Helical" evidence="5">
    <location>
        <begin position="199"/>
        <end position="218"/>
    </location>
</feature>
<keyword evidence="4 5" id="KW-0472">Membrane</keyword>
<comment type="subcellular location">
    <subcellularLocation>
        <location evidence="1">Membrane</location>
        <topology evidence="1">Multi-pass membrane protein</topology>
    </subcellularLocation>
</comment>
<keyword evidence="3 5" id="KW-1133">Transmembrane helix</keyword>
<feature type="transmembrane region" description="Helical" evidence="5">
    <location>
        <begin position="321"/>
        <end position="347"/>
    </location>
</feature>
<dbReference type="VEuPathDB" id="FungiDB:RhiirA1_530211"/>
<evidence type="ECO:0000313" key="6">
    <source>
        <dbReference type="EMBL" id="PKK62629.1"/>
    </source>
</evidence>
<dbReference type="Proteomes" id="UP000233469">
    <property type="component" value="Unassembled WGS sequence"/>
</dbReference>
<dbReference type="VEuPathDB" id="FungiDB:RhiirFUN_026899"/>
<evidence type="ECO:0000256" key="2">
    <source>
        <dbReference type="ARBA" id="ARBA00022692"/>
    </source>
</evidence>
<dbReference type="GO" id="GO:0005886">
    <property type="term" value="C:plasma membrane"/>
    <property type="evidence" value="ECO:0007669"/>
    <property type="project" value="TreeGrafter"/>
</dbReference>
<evidence type="ECO:0000256" key="3">
    <source>
        <dbReference type="ARBA" id="ARBA00022989"/>
    </source>
</evidence>
<comment type="caution">
    <text evidence="6">The sequence shown here is derived from an EMBL/GenBank/DDBJ whole genome shotgun (WGS) entry which is preliminary data.</text>
</comment>
<sequence length="465" mass="54238">MKVFKNNGRVIIANLIILILEIFHVEAFYLVDINDNLNNNLSKLNVNNINNNKNFNLISRRQVNEHYSDKNVENLPFKSQYGFIIVMISSFLAVYLNFVGTSYVLYRSYYKWKSSRRITLPMTLRVPMYIAMTDSFVMISHLINISRMAATQKPWEGSTCNIIGGLTFFFQCMNIFLVGGVAITTFLRVKSRSFSLGKYDYKLFLGMLILSLISTIALNKDFGQNMYWCAGKFDNKNLSIFSLCIIIIVMTVSLFCYISIIYEMRSIKIEEGFGSEEISNQRKEKNKRIYSKISSYILIFIIQYVPVTIYNIGHIRHIDHYWIYVVCDIGINFGGIGNFVQVCKILYNSSSSYHHHRRHHRHHYHHYHYHIHCQSHRHCHHYTINEGWSDKLDESSDTYNLNVINPRIPFNLNNNNNNSRDSNQDSCEVIDSFGIIHSAAANQKKNKKVSRPSYLKKIPNELNNN</sequence>
<organism evidence="6 7">
    <name type="scientific">Rhizophagus irregularis</name>
    <dbReference type="NCBI Taxonomy" id="588596"/>
    <lineage>
        <taxon>Eukaryota</taxon>
        <taxon>Fungi</taxon>
        <taxon>Fungi incertae sedis</taxon>
        <taxon>Mucoromycota</taxon>
        <taxon>Glomeromycotina</taxon>
        <taxon>Glomeromycetes</taxon>
        <taxon>Glomerales</taxon>
        <taxon>Glomeraceae</taxon>
        <taxon>Rhizophagus</taxon>
    </lineage>
</organism>
<dbReference type="SUPFAM" id="SSF81321">
    <property type="entry name" value="Family A G protein-coupled receptor-like"/>
    <property type="match status" value="1"/>
</dbReference>
<dbReference type="GO" id="GO:0004930">
    <property type="term" value="F:G protein-coupled receptor activity"/>
    <property type="evidence" value="ECO:0007669"/>
    <property type="project" value="TreeGrafter"/>
</dbReference>